<dbReference type="GO" id="GO:0008168">
    <property type="term" value="F:methyltransferase activity"/>
    <property type="evidence" value="ECO:0007669"/>
    <property type="project" value="UniProtKB-KW"/>
</dbReference>
<dbReference type="SUPFAM" id="SSF53335">
    <property type="entry name" value="S-adenosyl-L-methionine-dependent methyltransferases"/>
    <property type="match status" value="1"/>
</dbReference>
<accession>D4QF21</accession>
<dbReference type="AlphaFoldDB" id="D4QF21"/>
<proteinExistence type="predicted"/>
<dbReference type="GO" id="GO:0017000">
    <property type="term" value="P:antibiotic biosynthetic process"/>
    <property type="evidence" value="ECO:0007669"/>
    <property type="project" value="UniProtKB-ARBA"/>
</dbReference>
<gene>
    <name evidence="2" type="primary">lipH</name>
</gene>
<dbReference type="PANTHER" id="PTHR43861:SF3">
    <property type="entry name" value="PUTATIVE (AFU_ORTHOLOGUE AFUA_2G14390)-RELATED"/>
    <property type="match status" value="1"/>
</dbReference>
<sequence>MAHWDRRAESYDETPGNSLTAEQAAAWKSLLAEIYPVHRGRLLDIGCGTGTYSLLMGELGFDVHGVDTSQRMIERARAKALGCGAGAAVTFSTLAAQDISGRYDAVFSRNVLWTVADPGRLAEVVREHTTQAAVWAAVETVWDGRPKGDFKAAGKDLPGFGGWHPNVLRDEFARHGFAATTWSSISNRADLATEDKDIHVLFRVSR</sequence>
<dbReference type="CDD" id="cd02440">
    <property type="entry name" value="AdoMet_MTases"/>
    <property type="match status" value="1"/>
</dbReference>
<name>D4QF21_9ACTN</name>
<keyword evidence="2" id="KW-0489">Methyltransferase</keyword>
<dbReference type="GO" id="GO:0032259">
    <property type="term" value="P:methylation"/>
    <property type="evidence" value="ECO:0007669"/>
    <property type="project" value="UniProtKB-KW"/>
</dbReference>
<organism evidence="2">
    <name type="scientific">Streptomyces sp. SANK 60405</name>
    <dbReference type="NCBI Taxonomy" id="689687"/>
    <lineage>
        <taxon>Bacteria</taxon>
        <taxon>Bacillati</taxon>
        <taxon>Actinomycetota</taxon>
        <taxon>Actinomycetes</taxon>
        <taxon>Kitasatosporales</taxon>
        <taxon>Streptomycetaceae</taxon>
        <taxon>Streptomyces</taxon>
    </lineage>
</organism>
<dbReference type="Gene3D" id="3.40.50.150">
    <property type="entry name" value="Vaccinia Virus protein VP39"/>
    <property type="match status" value="1"/>
</dbReference>
<dbReference type="PANTHER" id="PTHR43861">
    <property type="entry name" value="TRANS-ACONITATE 2-METHYLTRANSFERASE-RELATED"/>
    <property type="match status" value="1"/>
</dbReference>
<evidence type="ECO:0000313" key="2">
    <source>
        <dbReference type="EMBL" id="BAJ05884.1"/>
    </source>
</evidence>
<evidence type="ECO:0000256" key="1">
    <source>
        <dbReference type="ARBA" id="ARBA00022679"/>
    </source>
</evidence>
<reference evidence="2" key="1">
    <citation type="journal article" date="2010" name="ChemBioChem">
        <title>The biosynthesis of liposidomycin-like A-90289 antibiotics featuring a new type of sulfotransferase.</title>
        <authorList>
            <person name="Funabashi M."/>
            <person name="Baba S."/>
            <person name="Nonaka K."/>
            <person name="Hosobuchi M."/>
            <person name="Fujita Y."/>
            <person name="Shibata T."/>
            <person name="Van Lanene S.G."/>
        </authorList>
    </citation>
    <scope>NUCLEOTIDE SEQUENCE</scope>
    <source>
        <strain evidence="2">SANK 60405</strain>
    </source>
</reference>
<protein>
    <submittedName>
        <fullName evidence="2">Putative SAM-dependent methyltransferase</fullName>
    </submittedName>
</protein>
<dbReference type="EMBL" id="AB530986">
    <property type="protein sequence ID" value="BAJ05884.1"/>
    <property type="molecule type" value="Genomic_DNA"/>
</dbReference>
<dbReference type="InterPro" id="IPR029063">
    <property type="entry name" value="SAM-dependent_MTases_sf"/>
</dbReference>
<dbReference type="Pfam" id="PF13489">
    <property type="entry name" value="Methyltransf_23"/>
    <property type="match status" value="1"/>
</dbReference>
<keyword evidence="1 2" id="KW-0808">Transferase</keyword>